<evidence type="ECO:0008006" key="4">
    <source>
        <dbReference type="Google" id="ProtNLM"/>
    </source>
</evidence>
<proteinExistence type="predicted"/>
<evidence type="ECO:0000313" key="2">
    <source>
        <dbReference type="EMBL" id="QOV91013.1"/>
    </source>
</evidence>
<accession>A0A7M2X034</accession>
<evidence type="ECO:0000256" key="1">
    <source>
        <dbReference type="SAM" id="MobiDB-lite"/>
    </source>
</evidence>
<gene>
    <name evidence="2" type="ORF">IPV69_06540</name>
</gene>
<feature type="compositionally biased region" description="Pro residues" evidence="1">
    <location>
        <begin position="421"/>
        <end position="442"/>
    </location>
</feature>
<feature type="compositionally biased region" description="Pro residues" evidence="1">
    <location>
        <begin position="250"/>
        <end position="272"/>
    </location>
</feature>
<dbReference type="RefSeq" id="WP_206294121.1">
    <property type="nucleotide sequence ID" value="NZ_CP063458.1"/>
</dbReference>
<dbReference type="InterPro" id="IPR008979">
    <property type="entry name" value="Galactose-bd-like_sf"/>
</dbReference>
<organism evidence="2 3">
    <name type="scientific">Humisphaera borealis</name>
    <dbReference type="NCBI Taxonomy" id="2807512"/>
    <lineage>
        <taxon>Bacteria</taxon>
        <taxon>Pseudomonadati</taxon>
        <taxon>Planctomycetota</taxon>
        <taxon>Phycisphaerae</taxon>
        <taxon>Tepidisphaerales</taxon>
        <taxon>Tepidisphaeraceae</taxon>
        <taxon>Humisphaera</taxon>
    </lineage>
</organism>
<sequence length="588" mass="60566">MPDPRATPVDSVTIAFSGKTYGFAIGDLQLTRNGGKNLLTGANRLSTSDQTTFTLTNLRGITTPAGNYSLRLVASGGPVDGYGRVLGGDVLESWTNNAVAVATTTKFNFQPATAPTVSGYLVDSGAIYGTRNGQTYGWTTNHSSVIVDRNKNSNQLLDTNVAVLAGGKWELAVPNGTYVVKVGIGDSGASSNNNVYVEGQALFAYQSLAANAFASKSMTVNVSDGRLTLGIGSAATGTTKLDYVEVTSPPTSPPPTSPPPTSPPPTSPPPPASGGTKVNFQPATAPVVAGYLVDSGATYASRNGQTYGWSTSHSDVVVDRNLNGDQLVDTNVGVKAAGKWEMAVANGTYVVKVGVGDSGASSKNNVYVEGQALFNYVQLAANAFASKSITVNVTDGRLTLGIGSAAGGTTKIDYVEVTSPTSPPPTSPPPTSPPPISPPPPTSGGTKVNFQPSSATTVAGYLVDAGSTYGARNGKTYGWSVDHADVVFDRNINADQRLDTALAVKQGGKWELAVANGTYVVNVSVGDAGATSKNNVWIEGQQLFNQQSQAANVFSTRSITVTVSDGRLTLGIGSVAGGLTKLNYLEVN</sequence>
<keyword evidence="3" id="KW-1185">Reference proteome</keyword>
<name>A0A7M2X034_9BACT</name>
<protein>
    <recommendedName>
        <fullName evidence="4">CBM6 domain-containing protein</fullName>
    </recommendedName>
</protein>
<reference evidence="2 3" key="1">
    <citation type="submission" date="2020-10" db="EMBL/GenBank/DDBJ databases">
        <title>Wide distribution of Phycisphaera-like planctomycetes from WD2101 soil group in peatlands and genome analysis of the first cultivated representative.</title>
        <authorList>
            <person name="Dedysh S.N."/>
            <person name="Beletsky A.V."/>
            <person name="Ivanova A."/>
            <person name="Kulichevskaya I.S."/>
            <person name="Suzina N.E."/>
            <person name="Philippov D.A."/>
            <person name="Rakitin A.L."/>
            <person name="Mardanov A.V."/>
            <person name="Ravin N.V."/>
        </authorList>
    </citation>
    <scope>NUCLEOTIDE SEQUENCE [LARGE SCALE GENOMIC DNA]</scope>
    <source>
        <strain evidence="2 3">M1803</strain>
    </source>
</reference>
<dbReference type="Gene3D" id="2.60.120.430">
    <property type="entry name" value="Galactose-binding lectin"/>
    <property type="match status" value="3"/>
</dbReference>
<dbReference type="SUPFAM" id="SSF49785">
    <property type="entry name" value="Galactose-binding domain-like"/>
    <property type="match status" value="3"/>
</dbReference>
<dbReference type="Proteomes" id="UP000593765">
    <property type="component" value="Chromosome"/>
</dbReference>
<feature type="region of interest" description="Disordered" evidence="1">
    <location>
        <begin position="244"/>
        <end position="279"/>
    </location>
</feature>
<dbReference type="KEGG" id="hbs:IPV69_06540"/>
<dbReference type="EMBL" id="CP063458">
    <property type="protein sequence ID" value="QOV91013.1"/>
    <property type="molecule type" value="Genomic_DNA"/>
</dbReference>
<feature type="region of interest" description="Disordered" evidence="1">
    <location>
        <begin position="415"/>
        <end position="450"/>
    </location>
</feature>
<evidence type="ECO:0000313" key="3">
    <source>
        <dbReference type="Proteomes" id="UP000593765"/>
    </source>
</evidence>
<dbReference type="AlphaFoldDB" id="A0A7M2X034"/>